<proteinExistence type="predicted"/>
<keyword evidence="3" id="KW-1185">Reference proteome</keyword>
<name>A0A8S1DIL9_9INSE</name>
<reference evidence="2 3" key="1">
    <citation type="submission" date="2020-04" db="EMBL/GenBank/DDBJ databases">
        <authorList>
            <person name="Alioto T."/>
            <person name="Alioto T."/>
            <person name="Gomez Garrido J."/>
        </authorList>
    </citation>
    <scope>NUCLEOTIDE SEQUENCE [LARGE SCALE GENOMIC DNA]</scope>
</reference>
<dbReference type="Proteomes" id="UP000494165">
    <property type="component" value="Unassembled WGS sequence"/>
</dbReference>
<accession>A0A8S1DIL9</accession>
<sequence length="128" mass="14994">MFLKHRPLEETPPPDNSTKHKMSSRQTQAPLHMIPKGRKQIRNPQKLKNCRKKYFPLAETSLLCMLLKHRPLEETPPPDNSYFLITRQDLAKILRRGVQHDKIAHVVILAMLKLMRQFRCMGMLSGRT</sequence>
<feature type="region of interest" description="Disordered" evidence="1">
    <location>
        <begin position="1"/>
        <end position="41"/>
    </location>
</feature>
<comment type="caution">
    <text evidence="2">The sequence shown here is derived from an EMBL/GenBank/DDBJ whole genome shotgun (WGS) entry which is preliminary data.</text>
</comment>
<dbReference type="AlphaFoldDB" id="A0A8S1DIL9"/>
<protein>
    <submittedName>
        <fullName evidence="2">Uncharacterized protein</fullName>
    </submittedName>
</protein>
<evidence type="ECO:0000256" key="1">
    <source>
        <dbReference type="SAM" id="MobiDB-lite"/>
    </source>
</evidence>
<evidence type="ECO:0000313" key="2">
    <source>
        <dbReference type="EMBL" id="CAB3380490.1"/>
    </source>
</evidence>
<evidence type="ECO:0000313" key="3">
    <source>
        <dbReference type="Proteomes" id="UP000494165"/>
    </source>
</evidence>
<dbReference type="EMBL" id="CADEPI010000209">
    <property type="protein sequence ID" value="CAB3380490.1"/>
    <property type="molecule type" value="Genomic_DNA"/>
</dbReference>
<gene>
    <name evidence="2" type="ORF">CLODIP_2_CD11864</name>
</gene>
<organism evidence="2 3">
    <name type="scientific">Cloeon dipterum</name>
    <dbReference type="NCBI Taxonomy" id="197152"/>
    <lineage>
        <taxon>Eukaryota</taxon>
        <taxon>Metazoa</taxon>
        <taxon>Ecdysozoa</taxon>
        <taxon>Arthropoda</taxon>
        <taxon>Hexapoda</taxon>
        <taxon>Insecta</taxon>
        <taxon>Pterygota</taxon>
        <taxon>Palaeoptera</taxon>
        <taxon>Ephemeroptera</taxon>
        <taxon>Pisciforma</taxon>
        <taxon>Baetidae</taxon>
        <taxon>Cloeon</taxon>
    </lineage>
</organism>